<evidence type="ECO:0000256" key="4">
    <source>
        <dbReference type="ARBA" id="ARBA00022776"/>
    </source>
</evidence>
<evidence type="ECO:0000256" key="6">
    <source>
        <dbReference type="ARBA" id="ARBA00023054"/>
    </source>
</evidence>
<accession>A0A8S9ZVR5</accession>
<keyword evidence="9 10" id="KW-0137">Centromere</keyword>
<gene>
    <name evidence="13" type="ORF">Mgra_00002705</name>
</gene>
<comment type="subunit">
    <text evidence="10">Component of the NDC80 complex.</text>
</comment>
<evidence type="ECO:0000256" key="2">
    <source>
        <dbReference type="ARBA" id="ARBA00022454"/>
    </source>
</evidence>
<keyword evidence="2 10" id="KW-0158">Chromosome</keyword>
<keyword evidence="4 10" id="KW-0498">Mitosis</keyword>
<dbReference type="PANTHER" id="PTHR10643:SF2">
    <property type="entry name" value="KINETOCHORE PROTEIN NDC80 HOMOLOG"/>
    <property type="match status" value="1"/>
</dbReference>
<keyword evidence="8 10" id="KW-0131">Cell cycle</keyword>
<evidence type="ECO:0000256" key="1">
    <source>
        <dbReference type="ARBA" id="ARBA00007050"/>
    </source>
</evidence>
<keyword evidence="6 11" id="KW-0175">Coiled coil</keyword>
<dbReference type="GO" id="GO:0005634">
    <property type="term" value="C:nucleus"/>
    <property type="evidence" value="ECO:0007669"/>
    <property type="project" value="UniProtKB-SubCell"/>
</dbReference>
<reference evidence="13" key="1">
    <citation type="journal article" date="2020" name="Ecol. Evol.">
        <title>Genome structure and content of the rice root-knot nematode (Meloidogyne graminicola).</title>
        <authorList>
            <person name="Phan N.T."/>
            <person name="Danchin E.G.J."/>
            <person name="Klopp C."/>
            <person name="Perfus-Barbeoch L."/>
            <person name="Kozlowski D.K."/>
            <person name="Koutsovoulos G.D."/>
            <person name="Lopez-Roques C."/>
            <person name="Bouchez O."/>
            <person name="Zahm M."/>
            <person name="Besnard G."/>
            <person name="Bellafiore S."/>
        </authorList>
    </citation>
    <scope>NUCLEOTIDE SEQUENCE</scope>
    <source>
        <strain evidence="13">VN-18</strain>
    </source>
</reference>
<evidence type="ECO:0000256" key="7">
    <source>
        <dbReference type="ARBA" id="ARBA00023242"/>
    </source>
</evidence>
<evidence type="ECO:0000256" key="9">
    <source>
        <dbReference type="ARBA" id="ARBA00023328"/>
    </source>
</evidence>
<comment type="subcellular location">
    <subcellularLocation>
        <location evidence="10">Chromosome</location>
        <location evidence="10">Centromere</location>
        <location evidence="10">Kinetochore</location>
    </subcellularLocation>
    <subcellularLocation>
        <location evidence="10">Nucleus</location>
    </subcellularLocation>
</comment>
<keyword evidence="7 10" id="KW-0539">Nucleus</keyword>
<evidence type="ECO:0000256" key="8">
    <source>
        <dbReference type="ARBA" id="ARBA00023306"/>
    </source>
</evidence>
<evidence type="ECO:0000256" key="11">
    <source>
        <dbReference type="SAM" id="Coils"/>
    </source>
</evidence>
<dbReference type="InterPro" id="IPR055260">
    <property type="entry name" value="Ndc80_CH"/>
</dbReference>
<evidence type="ECO:0000256" key="3">
    <source>
        <dbReference type="ARBA" id="ARBA00022618"/>
    </source>
</evidence>
<keyword evidence="5 10" id="KW-0995">Kinetochore</keyword>
<dbReference type="Gene3D" id="1.10.418.30">
    <property type="entry name" value="Ncd80 complex, Ncd80 subunit"/>
    <property type="match status" value="1"/>
</dbReference>
<evidence type="ECO:0000259" key="12">
    <source>
        <dbReference type="Pfam" id="PF03801"/>
    </source>
</evidence>
<evidence type="ECO:0000313" key="13">
    <source>
        <dbReference type="EMBL" id="KAF7637730.1"/>
    </source>
</evidence>
<organism evidence="13 14">
    <name type="scientific">Meloidogyne graminicola</name>
    <dbReference type="NCBI Taxonomy" id="189291"/>
    <lineage>
        <taxon>Eukaryota</taxon>
        <taxon>Metazoa</taxon>
        <taxon>Ecdysozoa</taxon>
        <taxon>Nematoda</taxon>
        <taxon>Chromadorea</taxon>
        <taxon>Rhabditida</taxon>
        <taxon>Tylenchina</taxon>
        <taxon>Tylenchomorpha</taxon>
        <taxon>Tylenchoidea</taxon>
        <taxon>Meloidogynidae</taxon>
        <taxon>Meloidogyninae</taxon>
        <taxon>Meloidogyne</taxon>
    </lineage>
</organism>
<dbReference type="AlphaFoldDB" id="A0A8S9ZVR5"/>
<comment type="caution">
    <text evidence="13">The sequence shown here is derived from an EMBL/GenBank/DDBJ whole genome shotgun (WGS) entry which is preliminary data.</text>
</comment>
<evidence type="ECO:0000313" key="14">
    <source>
        <dbReference type="Proteomes" id="UP000605970"/>
    </source>
</evidence>
<comment type="similarity">
    <text evidence="1 10">Belongs to the NDC80/HEC1 family.</text>
</comment>
<proteinExistence type="inferred from homology"/>
<dbReference type="Proteomes" id="UP000605970">
    <property type="component" value="Unassembled WGS sequence"/>
</dbReference>
<dbReference type="Pfam" id="PF03801">
    <property type="entry name" value="Ndc80_HEC"/>
    <property type="match status" value="1"/>
</dbReference>
<dbReference type="GO" id="GO:0051301">
    <property type="term" value="P:cell division"/>
    <property type="evidence" value="ECO:0007669"/>
    <property type="project" value="UniProtKB-UniRule"/>
</dbReference>
<evidence type="ECO:0000256" key="10">
    <source>
        <dbReference type="RuleBase" id="RU368072"/>
    </source>
</evidence>
<feature type="coiled-coil region" evidence="11">
    <location>
        <begin position="474"/>
        <end position="508"/>
    </location>
</feature>
<dbReference type="InterPro" id="IPR005550">
    <property type="entry name" value="Kinetochore_Ndc80"/>
</dbReference>
<keyword evidence="14" id="KW-1185">Reference proteome</keyword>
<dbReference type="OrthoDB" id="7459479at2759"/>
<feature type="domain" description="Kinetochore protein Ndc80 CH" evidence="12">
    <location>
        <begin position="71"/>
        <end position="194"/>
    </location>
</feature>
<dbReference type="GO" id="GO:0031262">
    <property type="term" value="C:Ndc80 complex"/>
    <property type="evidence" value="ECO:0007669"/>
    <property type="project" value="UniProtKB-UniRule"/>
</dbReference>
<keyword evidence="3 10" id="KW-0132">Cell division</keyword>
<protein>
    <recommendedName>
        <fullName evidence="10">Kinetochore protein NDC80</fullName>
    </recommendedName>
</protein>
<evidence type="ECO:0000256" key="5">
    <source>
        <dbReference type="ARBA" id="ARBA00022838"/>
    </source>
</evidence>
<sequence length="642" mass="74658">MHFQRTPQTASRPSISRTRIDGMRLTMGGCGRISLAPDARYSIASGAPSNFRPSAFPGASSRRLVAVPRVNKVTDNRNLRNRDVQTGMIKKIVTYLEDCVEPSPKFKFDDREFLKTANRNDFKNVFEFVFKCVQPDFQLQTNPPQKFYEDIVKLLNGLGYPYHLKISTMQTMTSPTTWPTMLSILEWLVNFVEVKYHNLVHVSNFFTQLEVTIHDDRRVGDQEKWKLYVSCYKKVLEIKASSTQSAKLESSLFNSEFDAYRNSKLGIDGDESFTDLRNKRVEFDAELERIRALVEEEKISELKKNISGTAEDIKTMEKYTEDLMATFTRNSELKEEYDLKLASVVKKNEDLEAKRLSKEQQIANQKMSGDEARQLLSNRQMINENISTITNNYLLEERKRDELQPNFFRASSKIHSDFKSFVGRLKHVSKTFCQPDELPQQIRLIEEYSFLQNISDFKKSSVDNKLAQLIDKLKENAEVEMVKYQNFVEDANKKKSTLTQEIDELNTDIAMCLEGQKLESERFKRELGDELRPTRTAKHNLDIAKQKHQAISSELDKYNELLTKVGEEVANKHKKYLQYKQSLDELYEEFQPVIMDTVTKFCIRFERQHKQKIGLSELADVILKENKVMIEKLDSEKENTVK</sequence>
<dbReference type="GO" id="GO:0051315">
    <property type="term" value="P:attachment of mitotic spindle microtubules to kinetochore"/>
    <property type="evidence" value="ECO:0007669"/>
    <property type="project" value="UniProtKB-UniRule"/>
</dbReference>
<dbReference type="InterPro" id="IPR038273">
    <property type="entry name" value="Ndc80_sf"/>
</dbReference>
<feature type="coiled-coil region" evidence="11">
    <location>
        <begin position="316"/>
        <end position="368"/>
    </location>
</feature>
<comment type="function">
    <text evidence="10">Acts as a component of the essential kinetochore-associated NDC80 complex, which is required for chromosome segregation and spindle checkpoint activity.</text>
</comment>
<name>A0A8S9ZVR5_9BILA</name>
<dbReference type="PANTHER" id="PTHR10643">
    <property type="entry name" value="KINETOCHORE PROTEIN NDC80"/>
    <property type="match status" value="1"/>
</dbReference>
<dbReference type="EMBL" id="JABEBT010000017">
    <property type="protein sequence ID" value="KAF7637730.1"/>
    <property type="molecule type" value="Genomic_DNA"/>
</dbReference>